<comment type="caution">
    <text evidence="3">The sequence shown here is derived from an EMBL/GenBank/DDBJ whole genome shotgun (WGS) entry which is preliminary data.</text>
</comment>
<dbReference type="InterPro" id="IPR050194">
    <property type="entry name" value="Glycosyltransferase_grp1"/>
</dbReference>
<evidence type="ECO:0000259" key="2">
    <source>
        <dbReference type="Pfam" id="PF13439"/>
    </source>
</evidence>
<dbReference type="InterPro" id="IPR001296">
    <property type="entry name" value="Glyco_trans_1"/>
</dbReference>
<dbReference type="GO" id="GO:0016757">
    <property type="term" value="F:glycosyltransferase activity"/>
    <property type="evidence" value="ECO:0007669"/>
    <property type="project" value="InterPro"/>
</dbReference>
<dbReference type="Pfam" id="PF00534">
    <property type="entry name" value="Glycos_transf_1"/>
    <property type="match status" value="1"/>
</dbReference>
<accession>X1MHC5</accession>
<dbReference type="AlphaFoldDB" id="X1MHC5"/>
<dbReference type="PANTHER" id="PTHR45947">
    <property type="entry name" value="SULFOQUINOVOSYL TRANSFERASE SQD2"/>
    <property type="match status" value="1"/>
</dbReference>
<dbReference type="Gene3D" id="3.40.50.2000">
    <property type="entry name" value="Glycogen Phosphorylase B"/>
    <property type="match status" value="2"/>
</dbReference>
<dbReference type="SUPFAM" id="SSF53756">
    <property type="entry name" value="UDP-Glycosyltransferase/glycogen phosphorylase"/>
    <property type="match status" value="1"/>
</dbReference>
<evidence type="ECO:0000259" key="1">
    <source>
        <dbReference type="Pfam" id="PF00534"/>
    </source>
</evidence>
<dbReference type="InterPro" id="IPR028098">
    <property type="entry name" value="Glyco_trans_4-like_N"/>
</dbReference>
<dbReference type="Pfam" id="PF13439">
    <property type="entry name" value="Glyco_transf_4"/>
    <property type="match status" value="1"/>
</dbReference>
<evidence type="ECO:0000313" key="3">
    <source>
        <dbReference type="EMBL" id="GAI31032.1"/>
    </source>
</evidence>
<sequence>MILEKRQEVPFIVHTQGLSYFSTFGALRAKKPHAVAITQHSLPDKKLFRKLFLSFIRVFAAKLCERPTVRIITVSPYVKEQLTPIFPQPKKIHFIPNGVNTDLFRPLPSETRILLKQKWGVSDKKNVFLFVGRLARQKNPALVIRLLRQVSGDLLIVGDGIQREYLKILARFLGVEKRVRFLGLISTSEIIECYNIADVMILPSFFEGLPF</sequence>
<gene>
    <name evidence="3" type="ORF">S06H3_30753</name>
</gene>
<name>X1MHC5_9ZZZZ</name>
<feature type="domain" description="Glycosyltransferase subfamily 4-like N-terminal" evidence="2">
    <location>
        <begin position="10"/>
        <end position="102"/>
    </location>
</feature>
<feature type="non-terminal residue" evidence="3">
    <location>
        <position position="211"/>
    </location>
</feature>
<protein>
    <recommendedName>
        <fullName evidence="4">Glycosyltransferase subfamily 4-like N-terminal domain-containing protein</fullName>
    </recommendedName>
</protein>
<dbReference type="PANTHER" id="PTHR45947:SF3">
    <property type="entry name" value="SULFOQUINOVOSYL TRANSFERASE SQD2"/>
    <property type="match status" value="1"/>
</dbReference>
<feature type="domain" description="Glycosyl transferase family 1" evidence="1">
    <location>
        <begin position="115"/>
        <end position="210"/>
    </location>
</feature>
<dbReference type="EMBL" id="BARV01018139">
    <property type="protein sequence ID" value="GAI31032.1"/>
    <property type="molecule type" value="Genomic_DNA"/>
</dbReference>
<reference evidence="3" key="1">
    <citation type="journal article" date="2014" name="Front. Microbiol.">
        <title>High frequency of phylogenetically diverse reductive dehalogenase-homologous genes in deep subseafloor sedimentary metagenomes.</title>
        <authorList>
            <person name="Kawai M."/>
            <person name="Futagami T."/>
            <person name="Toyoda A."/>
            <person name="Takaki Y."/>
            <person name="Nishi S."/>
            <person name="Hori S."/>
            <person name="Arai W."/>
            <person name="Tsubouchi T."/>
            <person name="Morono Y."/>
            <person name="Uchiyama I."/>
            <person name="Ito T."/>
            <person name="Fujiyama A."/>
            <person name="Inagaki F."/>
            <person name="Takami H."/>
        </authorList>
    </citation>
    <scope>NUCLEOTIDE SEQUENCE</scope>
    <source>
        <strain evidence="3">Expedition CK06-06</strain>
    </source>
</reference>
<proteinExistence type="predicted"/>
<organism evidence="3">
    <name type="scientific">marine sediment metagenome</name>
    <dbReference type="NCBI Taxonomy" id="412755"/>
    <lineage>
        <taxon>unclassified sequences</taxon>
        <taxon>metagenomes</taxon>
        <taxon>ecological metagenomes</taxon>
    </lineage>
</organism>
<evidence type="ECO:0008006" key="4">
    <source>
        <dbReference type="Google" id="ProtNLM"/>
    </source>
</evidence>